<dbReference type="OrthoDB" id="458303at2"/>
<keyword evidence="2" id="KW-1185">Reference proteome</keyword>
<name>A0A1Z4LPH4_9CYAN</name>
<evidence type="ECO:0008006" key="3">
    <source>
        <dbReference type="Google" id="ProtNLM"/>
    </source>
</evidence>
<proteinExistence type="predicted"/>
<gene>
    <name evidence="1" type="ORF">NIES267_26370</name>
</gene>
<sequence>MLKKPHLSLFIGVLIGGIFSVFSSPAQARTPEKVKVQSQELFGNTGILFFMDTLIQFKFIRSYGAYQSVFGIKNETTGEETDLIGEVKPSDLSMSQFEQTLNKPSDGLTDNPNDFQGTLGNAVPLPGTAQFTFKAGNRYSFYLKSKFRGRNVGVVYSTDVKNTSGNKQAKFAGGFSALANGGVLIRWDDTNSQIPRVNRNDNDFDDFILRAGGHEICIDE</sequence>
<evidence type="ECO:0000313" key="1">
    <source>
        <dbReference type="EMBL" id="BAY83150.1"/>
    </source>
</evidence>
<dbReference type="Proteomes" id="UP000218418">
    <property type="component" value="Chromosome"/>
</dbReference>
<evidence type="ECO:0000313" key="2">
    <source>
        <dbReference type="Proteomes" id="UP000218418"/>
    </source>
</evidence>
<dbReference type="AlphaFoldDB" id="A0A1Z4LPH4"/>
<reference evidence="1 2" key="1">
    <citation type="submission" date="2017-06" db="EMBL/GenBank/DDBJ databases">
        <title>Genome sequencing of cyanobaciteial culture collection at National Institute for Environmental Studies (NIES).</title>
        <authorList>
            <person name="Hirose Y."/>
            <person name="Shimura Y."/>
            <person name="Fujisawa T."/>
            <person name="Nakamura Y."/>
            <person name="Kawachi M."/>
        </authorList>
    </citation>
    <scope>NUCLEOTIDE SEQUENCE [LARGE SCALE GENOMIC DNA]</scope>
    <source>
        <strain evidence="1 2">NIES-267</strain>
    </source>
</reference>
<organism evidence="1 2">
    <name type="scientific">Calothrix parasitica NIES-267</name>
    <dbReference type="NCBI Taxonomy" id="1973488"/>
    <lineage>
        <taxon>Bacteria</taxon>
        <taxon>Bacillati</taxon>
        <taxon>Cyanobacteriota</taxon>
        <taxon>Cyanophyceae</taxon>
        <taxon>Nostocales</taxon>
        <taxon>Calotrichaceae</taxon>
        <taxon>Calothrix</taxon>
    </lineage>
</organism>
<accession>A0A1Z4LPH4</accession>
<dbReference type="EMBL" id="AP018227">
    <property type="protein sequence ID" value="BAY83150.1"/>
    <property type="molecule type" value="Genomic_DNA"/>
</dbReference>
<protein>
    <recommendedName>
        <fullName evidence="3">DUF4114 domain-containing protein</fullName>
    </recommendedName>
</protein>